<gene>
    <name evidence="2" type="ORF">PGB27_03405</name>
</gene>
<dbReference type="RefSeq" id="WP_274198913.1">
    <property type="nucleotide sequence ID" value="NZ_JAQZAO010000001.1"/>
</dbReference>
<evidence type="ECO:0000313" key="3">
    <source>
        <dbReference type="Proteomes" id="UP001300763"/>
    </source>
</evidence>
<comment type="caution">
    <text evidence="2">The sequence shown here is derived from an EMBL/GenBank/DDBJ whole genome shotgun (WGS) entry which is preliminary data.</text>
</comment>
<keyword evidence="1" id="KW-0732">Signal</keyword>
<keyword evidence="3" id="KW-1185">Reference proteome</keyword>
<proteinExistence type="predicted"/>
<name>A0ABT5SPH1_9PSEU</name>
<sequence>MRSNLVPVLLTALLVALGACTTAPPQPRDAPPTPAQVDRALRFAALAPLPADAVVTRLETQSGIDTRVVLAVRLADAGSWRAASGLPPDDAQQRVANPDGAIVFRSATGGPGELTVTAFTT</sequence>
<reference evidence="2 3" key="1">
    <citation type="submission" date="2023-02" db="EMBL/GenBank/DDBJ databases">
        <title>Genome sequencing required for Actinomycetospora new species description.</title>
        <authorList>
            <person name="Saimee Y."/>
            <person name="Duangmal K."/>
        </authorList>
    </citation>
    <scope>NUCLEOTIDE SEQUENCE [LARGE SCALE GENOMIC DNA]</scope>
    <source>
        <strain evidence="2 3">DW7H6</strain>
    </source>
</reference>
<feature type="chain" id="PRO_5047334242" evidence="1">
    <location>
        <begin position="19"/>
        <end position="121"/>
    </location>
</feature>
<dbReference type="Proteomes" id="UP001300763">
    <property type="component" value="Unassembled WGS sequence"/>
</dbReference>
<accession>A0ABT5SPH1</accession>
<dbReference type="EMBL" id="JAQZAO010000001">
    <property type="protein sequence ID" value="MDD7964385.1"/>
    <property type="molecule type" value="Genomic_DNA"/>
</dbReference>
<evidence type="ECO:0000313" key="2">
    <source>
        <dbReference type="EMBL" id="MDD7964385.1"/>
    </source>
</evidence>
<feature type="signal peptide" evidence="1">
    <location>
        <begin position="1"/>
        <end position="18"/>
    </location>
</feature>
<organism evidence="2 3">
    <name type="scientific">Actinomycetospora lemnae</name>
    <dbReference type="NCBI Taxonomy" id="3019891"/>
    <lineage>
        <taxon>Bacteria</taxon>
        <taxon>Bacillati</taxon>
        <taxon>Actinomycetota</taxon>
        <taxon>Actinomycetes</taxon>
        <taxon>Pseudonocardiales</taxon>
        <taxon>Pseudonocardiaceae</taxon>
        <taxon>Actinomycetospora</taxon>
    </lineage>
</organism>
<dbReference type="PROSITE" id="PS51257">
    <property type="entry name" value="PROKAR_LIPOPROTEIN"/>
    <property type="match status" value="1"/>
</dbReference>
<evidence type="ECO:0000256" key="1">
    <source>
        <dbReference type="SAM" id="SignalP"/>
    </source>
</evidence>
<protein>
    <submittedName>
        <fullName evidence="2">Uncharacterized protein</fullName>
    </submittedName>
</protein>